<reference evidence="1 2" key="1">
    <citation type="submission" date="2023-07" db="EMBL/GenBank/DDBJ databases">
        <title>Sorghum-associated microbial communities from plants grown in Nebraska, USA.</title>
        <authorList>
            <person name="Schachtman D."/>
        </authorList>
    </citation>
    <scope>NUCLEOTIDE SEQUENCE [LARGE SCALE GENOMIC DNA]</scope>
    <source>
        <strain evidence="1 2">CC146</strain>
    </source>
</reference>
<comment type="caution">
    <text evidence="1">The sequence shown here is derived from an EMBL/GenBank/DDBJ whole genome shotgun (WGS) entry which is preliminary data.</text>
</comment>
<evidence type="ECO:0000313" key="1">
    <source>
        <dbReference type="EMBL" id="MDP9802705.1"/>
    </source>
</evidence>
<sequence length="88" mass="10363">MKRSMVHRQIFHQCFNATRIFTNATSSMSFVNRLRTINRSILLKYQAIILLHPSGILLAKNIYHRSKFNRQNTLLPENKYLTQSIINS</sequence>
<dbReference type="Proteomes" id="UP001240164">
    <property type="component" value="Unassembled WGS sequence"/>
</dbReference>
<gene>
    <name evidence="1" type="ORF">J2771_000959</name>
</gene>
<protein>
    <submittedName>
        <fullName evidence="1">Uncharacterized protein</fullName>
    </submittedName>
</protein>
<dbReference type="EMBL" id="JAUSQP010000001">
    <property type="protein sequence ID" value="MDP9802705.1"/>
    <property type="molecule type" value="Genomic_DNA"/>
</dbReference>
<name>A0ABD5AJU9_ACICA</name>
<accession>A0ABD5AJU9</accession>
<dbReference type="AlphaFoldDB" id="A0ABD5AJU9"/>
<organism evidence="1 2">
    <name type="scientific">Acinetobacter calcoaceticus</name>
    <dbReference type="NCBI Taxonomy" id="471"/>
    <lineage>
        <taxon>Bacteria</taxon>
        <taxon>Pseudomonadati</taxon>
        <taxon>Pseudomonadota</taxon>
        <taxon>Gammaproteobacteria</taxon>
        <taxon>Moraxellales</taxon>
        <taxon>Moraxellaceae</taxon>
        <taxon>Acinetobacter</taxon>
        <taxon>Acinetobacter calcoaceticus/baumannii complex</taxon>
    </lineage>
</organism>
<proteinExistence type="predicted"/>
<evidence type="ECO:0000313" key="2">
    <source>
        <dbReference type="Proteomes" id="UP001240164"/>
    </source>
</evidence>